<sequence length="121" mass="13449">MAQLLEDQLKKSKSSSTMVPTWPVISNNEEVQKEIGEHIGIINSGMGQMVESDMGQQTIIPPNRPRPPNETDTSPIDNLIPHHVRSEEHGETENFVDANEHETGSMSDSDMEIVRETPCLA</sequence>
<name>A0A2Z6LRK7_TRISU</name>
<dbReference type="AlphaFoldDB" id="A0A2Z6LRK7"/>
<evidence type="ECO:0000313" key="3">
    <source>
        <dbReference type="Proteomes" id="UP000242715"/>
    </source>
</evidence>
<keyword evidence="3" id="KW-1185">Reference proteome</keyword>
<protein>
    <submittedName>
        <fullName evidence="2">Uncharacterized protein</fullName>
    </submittedName>
</protein>
<evidence type="ECO:0000256" key="1">
    <source>
        <dbReference type="SAM" id="MobiDB-lite"/>
    </source>
</evidence>
<gene>
    <name evidence="2" type="ORF">TSUD_286860</name>
</gene>
<organism evidence="2 3">
    <name type="scientific">Trifolium subterraneum</name>
    <name type="common">Subterranean clover</name>
    <dbReference type="NCBI Taxonomy" id="3900"/>
    <lineage>
        <taxon>Eukaryota</taxon>
        <taxon>Viridiplantae</taxon>
        <taxon>Streptophyta</taxon>
        <taxon>Embryophyta</taxon>
        <taxon>Tracheophyta</taxon>
        <taxon>Spermatophyta</taxon>
        <taxon>Magnoliopsida</taxon>
        <taxon>eudicotyledons</taxon>
        <taxon>Gunneridae</taxon>
        <taxon>Pentapetalae</taxon>
        <taxon>rosids</taxon>
        <taxon>fabids</taxon>
        <taxon>Fabales</taxon>
        <taxon>Fabaceae</taxon>
        <taxon>Papilionoideae</taxon>
        <taxon>50 kb inversion clade</taxon>
        <taxon>NPAAA clade</taxon>
        <taxon>Hologalegina</taxon>
        <taxon>IRL clade</taxon>
        <taxon>Trifolieae</taxon>
        <taxon>Trifolium</taxon>
    </lineage>
</organism>
<feature type="compositionally biased region" description="Basic and acidic residues" evidence="1">
    <location>
        <begin position="84"/>
        <end position="103"/>
    </location>
</feature>
<accession>A0A2Z6LRK7</accession>
<evidence type="ECO:0000313" key="2">
    <source>
        <dbReference type="EMBL" id="GAU21276.1"/>
    </source>
</evidence>
<proteinExistence type="predicted"/>
<dbReference type="EMBL" id="DF973226">
    <property type="protein sequence ID" value="GAU21276.1"/>
    <property type="molecule type" value="Genomic_DNA"/>
</dbReference>
<feature type="region of interest" description="Disordered" evidence="1">
    <location>
        <begin position="57"/>
        <end position="121"/>
    </location>
</feature>
<dbReference type="Proteomes" id="UP000242715">
    <property type="component" value="Unassembled WGS sequence"/>
</dbReference>
<feature type="region of interest" description="Disordered" evidence="1">
    <location>
        <begin position="1"/>
        <end position="21"/>
    </location>
</feature>
<reference evidence="3" key="1">
    <citation type="journal article" date="2017" name="Front. Plant Sci.">
        <title>Climate Clever Clovers: New Paradigm to Reduce the Environmental Footprint of Ruminants by Breeding Low Methanogenic Forages Utilizing Haplotype Variation.</title>
        <authorList>
            <person name="Kaur P."/>
            <person name="Appels R."/>
            <person name="Bayer P.E."/>
            <person name="Keeble-Gagnere G."/>
            <person name="Wang J."/>
            <person name="Hirakawa H."/>
            <person name="Shirasawa K."/>
            <person name="Vercoe P."/>
            <person name="Stefanova K."/>
            <person name="Durmic Z."/>
            <person name="Nichols P."/>
            <person name="Revell C."/>
            <person name="Isobe S.N."/>
            <person name="Edwards D."/>
            <person name="Erskine W."/>
        </authorList>
    </citation>
    <scope>NUCLEOTIDE SEQUENCE [LARGE SCALE GENOMIC DNA]</scope>
    <source>
        <strain evidence="3">cv. Daliak</strain>
    </source>
</reference>